<feature type="chain" id="PRO_5003779367" evidence="9">
    <location>
        <begin position="19"/>
        <end position="443"/>
    </location>
</feature>
<comment type="similarity">
    <text evidence="6">Belongs to the exbB/tolQ family.</text>
</comment>
<keyword evidence="5 8" id="KW-0472">Membrane</keyword>
<dbReference type="Proteomes" id="UP000010305">
    <property type="component" value="Unassembled WGS sequence"/>
</dbReference>
<evidence type="ECO:0000256" key="8">
    <source>
        <dbReference type="SAM" id="Phobius"/>
    </source>
</evidence>
<dbReference type="InterPro" id="IPR002898">
    <property type="entry name" value="MotA_ExbB_proton_chnl"/>
</dbReference>
<evidence type="ECO:0000259" key="10">
    <source>
        <dbReference type="Pfam" id="PF01618"/>
    </source>
</evidence>
<feature type="domain" description="MotA/TolQ/ExbB proton channel" evidence="10">
    <location>
        <begin position="321"/>
        <end position="433"/>
    </location>
</feature>
<evidence type="ECO:0000256" key="7">
    <source>
        <dbReference type="SAM" id="Coils"/>
    </source>
</evidence>
<evidence type="ECO:0000256" key="5">
    <source>
        <dbReference type="ARBA" id="ARBA00023136"/>
    </source>
</evidence>
<keyword evidence="7" id="KW-0175">Coiled coil</keyword>
<dbReference type="STRING" id="1123866.NT01SARS_0582"/>
<feature type="coiled-coil region" evidence="7">
    <location>
        <begin position="68"/>
        <end position="109"/>
    </location>
</feature>
<feature type="signal peptide" evidence="9">
    <location>
        <begin position="1"/>
        <end position="18"/>
    </location>
</feature>
<evidence type="ECO:0000313" key="12">
    <source>
        <dbReference type="Proteomes" id="UP000010305"/>
    </source>
</evidence>
<comment type="subcellular location">
    <subcellularLocation>
        <location evidence="1">Cell membrane</location>
        <topology evidence="1">Multi-pass membrane protein</topology>
    </subcellularLocation>
    <subcellularLocation>
        <location evidence="6">Membrane</location>
        <topology evidence="6">Multi-pass membrane protein</topology>
    </subcellularLocation>
</comment>
<dbReference type="PIRSF" id="PIRSF037714">
    <property type="entry name" value="TolR"/>
    <property type="match status" value="1"/>
</dbReference>
<evidence type="ECO:0000256" key="3">
    <source>
        <dbReference type="ARBA" id="ARBA00022692"/>
    </source>
</evidence>
<evidence type="ECO:0000256" key="2">
    <source>
        <dbReference type="ARBA" id="ARBA00022475"/>
    </source>
</evidence>
<feature type="transmembrane region" description="Helical" evidence="8">
    <location>
        <begin position="281"/>
        <end position="301"/>
    </location>
</feature>
<evidence type="ECO:0000313" key="11">
    <source>
        <dbReference type="EMBL" id="EJP72094.1"/>
    </source>
</evidence>
<dbReference type="GO" id="GO:0005886">
    <property type="term" value="C:plasma membrane"/>
    <property type="evidence" value="ECO:0007669"/>
    <property type="project" value="UniProtKB-SubCell"/>
</dbReference>
<feature type="transmembrane region" description="Helical" evidence="8">
    <location>
        <begin position="396"/>
        <end position="421"/>
    </location>
</feature>
<proteinExistence type="inferred from homology"/>
<dbReference type="InterPro" id="IPR050790">
    <property type="entry name" value="ExbB/TolQ_transport"/>
</dbReference>
<dbReference type="Pfam" id="PF01618">
    <property type="entry name" value="MotA_ExbB"/>
    <property type="match status" value="1"/>
</dbReference>
<dbReference type="EMBL" id="JH611156">
    <property type="protein sequence ID" value="EJP72094.1"/>
    <property type="molecule type" value="Genomic_DNA"/>
</dbReference>
<evidence type="ECO:0000256" key="1">
    <source>
        <dbReference type="ARBA" id="ARBA00004651"/>
    </source>
</evidence>
<evidence type="ECO:0000256" key="9">
    <source>
        <dbReference type="SAM" id="SignalP"/>
    </source>
</evidence>
<keyword evidence="9" id="KW-0732">Signal</keyword>
<dbReference type="PANTHER" id="PTHR30625">
    <property type="entry name" value="PROTEIN TOLQ"/>
    <property type="match status" value="1"/>
</dbReference>
<evidence type="ECO:0000256" key="4">
    <source>
        <dbReference type="ARBA" id="ARBA00022989"/>
    </source>
</evidence>
<dbReference type="GO" id="GO:0017038">
    <property type="term" value="P:protein import"/>
    <property type="evidence" value="ECO:0007669"/>
    <property type="project" value="TreeGrafter"/>
</dbReference>
<name>J4KS51_9GAMM</name>
<dbReference type="AlphaFoldDB" id="J4KS51"/>
<keyword evidence="3 8" id="KW-0812">Transmembrane</keyword>
<dbReference type="HOGENOM" id="CLU_047225_1_0_6"/>
<keyword evidence="6" id="KW-0653">Protein transport</keyword>
<keyword evidence="4 8" id="KW-1133">Transmembrane helix</keyword>
<feature type="transmembrane region" description="Helical" evidence="8">
    <location>
        <begin position="358"/>
        <end position="376"/>
    </location>
</feature>
<organism evidence="11 12">
    <name type="scientific">SAR86 cluster bacterium SAR86A</name>
    <dbReference type="NCBI Taxonomy" id="1123866"/>
    <lineage>
        <taxon>Bacteria</taxon>
        <taxon>Pseudomonadati</taxon>
        <taxon>Pseudomonadota</taxon>
        <taxon>Gammaproteobacteria</taxon>
        <taxon>SAR86 cluster</taxon>
    </lineage>
</organism>
<protein>
    <submittedName>
        <fullName evidence="11">Biopolymer transport protein</fullName>
    </submittedName>
</protein>
<reference evidence="11 12" key="1">
    <citation type="journal article" date="2012" name="ISME J.">
        <title>Genomic insights to SAR86, an abundant and uncultivated marine bacterial lineage.</title>
        <authorList>
            <person name="Dupont C.L."/>
            <person name="Rusch D.B."/>
            <person name="Yooseph S."/>
            <person name="Lombardo M.J."/>
            <person name="Richter R.A."/>
            <person name="Valas R."/>
            <person name="Novotny M."/>
            <person name="Yee-Greenbaum J."/>
            <person name="Selengut J.D."/>
            <person name="Haft D.H."/>
            <person name="Halpern A.L."/>
            <person name="Lasken R.S."/>
            <person name="Nealson K."/>
            <person name="Friedman R."/>
            <person name="Venter J.C."/>
        </authorList>
    </citation>
    <scope>NUCLEOTIDE SEQUENCE [LARGE SCALE GENOMIC DNA]</scope>
</reference>
<keyword evidence="6" id="KW-0813">Transport</keyword>
<evidence type="ECO:0000256" key="6">
    <source>
        <dbReference type="RuleBase" id="RU004057"/>
    </source>
</evidence>
<dbReference type="InterPro" id="IPR017270">
    <property type="entry name" value="MotA/TolQ/ExbB-rel"/>
</dbReference>
<sequence>MNIKLIAILLSLPLFLFAQENDSEEEVPIPIEEQRNNKIKALLDVVKENKSIYVQKDQVRVKNFLDLVDERESMLAKAKQDLANEKLRNERLEARFEANEKQLAELEESLQIKIGVLGELFGVTRQFAGELLASTEKAVTFSEYPDRGGVLRDIGETQVHSLDQLQNLWISYLDEIVSSGEVKTIDANIIDKNGESITGEIVRYGHFTTTYQNKFVTPVPELNGFELLQRQPEREILKNIRRHQRSDDYRITSIDPTRGFLLSLYLDKPGWIDRIAQGKSIGFIIILIGISGFVFSIYKIYQLREQEQDIIADDARVKIEMENSIKNTTSYESKENILDEFIINYTGKLEWGANWVKFFAAVAPLLGLLGTVIGMIETFQAITLFGTGDPKQMAGGISQALVTTMLGLIVAAPLLGLYTYISQKVSNLSQVLEEKASYLLAQD</sequence>
<gene>
    <name evidence="11" type="ORF">NT01SARS_0582</name>
</gene>
<keyword evidence="2" id="KW-1003">Cell membrane</keyword>
<accession>J4KS51</accession>
<dbReference type="PANTHER" id="PTHR30625:SF11">
    <property type="entry name" value="MOTA_TOLQ_EXBB PROTON CHANNEL DOMAIN-CONTAINING PROTEIN"/>
    <property type="match status" value="1"/>
</dbReference>